<evidence type="ECO:0000256" key="2">
    <source>
        <dbReference type="ARBA" id="ARBA00001911"/>
    </source>
</evidence>
<keyword evidence="9" id="KW-0413">Isomerase</keyword>
<proteinExistence type="inferred from homology"/>
<dbReference type="PANTHER" id="PTHR43725:SF47">
    <property type="entry name" value="UDP-GLUCOSE 4-EPIMERASE"/>
    <property type="match status" value="1"/>
</dbReference>
<evidence type="ECO:0000256" key="9">
    <source>
        <dbReference type="ARBA" id="ARBA00023235"/>
    </source>
</evidence>
<name>A0ABQ2B422_9MICO</name>
<dbReference type="SUPFAM" id="SSF51735">
    <property type="entry name" value="NAD(P)-binding Rossmann-fold domains"/>
    <property type="match status" value="1"/>
</dbReference>
<dbReference type="Pfam" id="PF01370">
    <property type="entry name" value="Epimerase"/>
    <property type="match status" value="1"/>
</dbReference>
<comment type="similarity">
    <text evidence="4">Belongs to the NAD(P)-dependent epimerase/dehydratase family.</text>
</comment>
<keyword evidence="8" id="KW-0119">Carbohydrate metabolism</keyword>
<evidence type="ECO:0000256" key="10">
    <source>
        <dbReference type="ARBA" id="ARBA00031367"/>
    </source>
</evidence>
<dbReference type="Gene3D" id="3.40.50.720">
    <property type="entry name" value="NAD(P)-binding Rossmann-like Domain"/>
    <property type="match status" value="1"/>
</dbReference>
<evidence type="ECO:0000256" key="7">
    <source>
        <dbReference type="ARBA" id="ARBA00023027"/>
    </source>
</evidence>
<accession>A0ABQ2B422</accession>
<evidence type="ECO:0000256" key="8">
    <source>
        <dbReference type="ARBA" id="ARBA00023144"/>
    </source>
</evidence>
<protein>
    <recommendedName>
        <fullName evidence="6">UDP-glucose 4-epimerase</fullName>
        <ecNumber evidence="5">5.1.3.2</ecNumber>
    </recommendedName>
    <alternativeName>
        <fullName evidence="11">Galactowaldenase</fullName>
    </alternativeName>
    <alternativeName>
        <fullName evidence="10">UDP-galactose 4-epimerase</fullName>
    </alternativeName>
</protein>
<reference evidence="14" key="1">
    <citation type="journal article" date="2019" name="Int. J. Syst. Evol. Microbiol.">
        <title>The Global Catalogue of Microorganisms (GCM) 10K type strain sequencing project: providing services to taxonomists for standard genome sequencing and annotation.</title>
        <authorList>
            <consortium name="The Broad Institute Genomics Platform"/>
            <consortium name="The Broad Institute Genome Sequencing Center for Infectious Disease"/>
            <person name="Wu L."/>
            <person name="Ma J."/>
        </authorList>
    </citation>
    <scope>NUCLEOTIDE SEQUENCE [LARGE SCALE GENOMIC DNA]</scope>
    <source>
        <strain evidence="14">CCM 8653</strain>
    </source>
</reference>
<evidence type="ECO:0000313" key="14">
    <source>
        <dbReference type="Proteomes" id="UP000632535"/>
    </source>
</evidence>
<dbReference type="InterPro" id="IPR036291">
    <property type="entry name" value="NAD(P)-bd_dom_sf"/>
</dbReference>
<evidence type="ECO:0000313" key="13">
    <source>
        <dbReference type="EMBL" id="GGI07448.1"/>
    </source>
</evidence>
<evidence type="ECO:0000256" key="6">
    <source>
        <dbReference type="ARBA" id="ARBA00018569"/>
    </source>
</evidence>
<gene>
    <name evidence="13" type="ORF">GCM10007368_16220</name>
</gene>
<evidence type="ECO:0000256" key="11">
    <source>
        <dbReference type="ARBA" id="ARBA00033067"/>
    </source>
</evidence>
<comment type="cofactor">
    <cofactor evidence="2">
        <name>NAD(+)</name>
        <dbReference type="ChEBI" id="CHEBI:57540"/>
    </cofactor>
</comment>
<evidence type="ECO:0000256" key="3">
    <source>
        <dbReference type="ARBA" id="ARBA00004947"/>
    </source>
</evidence>
<keyword evidence="8" id="KW-0299">Galactose metabolism</keyword>
<dbReference type="Gene3D" id="3.90.25.10">
    <property type="entry name" value="UDP-galactose 4-epimerase, domain 1"/>
    <property type="match status" value="1"/>
</dbReference>
<dbReference type="InterPro" id="IPR005886">
    <property type="entry name" value="UDP_G4E"/>
</dbReference>
<comment type="caution">
    <text evidence="13">The sequence shown here is derived from an EMBL/GenBank/DDBJ whole genome shotgun (WGS) entry which is preliminary data.</text>
</comment>
<comment type="catalytic activity">
    <reaction evidence="1">
        <text>UDP-alpha-D-glucose = UDP-alpha-D-galactose</text>
        <dbReference type="Rhea" id="RHEA:22168"/>
        <dbReference type="ChEBI" id="CHEBI:58885"/>
        <dbReference type="ChEBI" id="CHEBI:66914"/>
        <dbReference type="EC" id="5.1.3.2"/>
    </reaction>
</comment>
<evidence type="ECO:0000259" key="12">
    <source>
        <dbReference type="Pfam" id="PF01370"/>
    </source>
</evidence>
<dbReference type="EMBL" id="BMDG01000004">
    <property type="protein sequence ID" value="GGI07448.1"/>
    <property type="molecule type" value="Genomic_DNA"/>
</dbReference>
<dbReference type="InterPro" id="IPR001509">
    <property type="entry name" value="Epimerase_deHydtase"/>
</dbReference>
<dbReference type="NCBIfam" id="TIGR01179">
    <property type="entry name" value="galE"/>
    <property type="match status" value="1"/>
</dbReference>
<evidence type="ECO:0000256" key="5">
    <source>
        <dbReference type="ARBA" id="ARBA00013189"/>
    </source>
</evidence>
<dbReference type="EC" id="5.1.3.2" evidence="5"/>
<dbReference type="RefSeq" id="WP_188523136.1">
    <property type="nucleotide sequence ID" value="NZ_BMDG01000004.1"/>
</dbReference>
<evidence type="ECO:0000256" key="4">
    <source>
        <dbReference type="ARBA" id="ARBA00007637"/>
    </source>
</evidence>
<dbReference type="PRINTS" id="PR01713">
    <property type="entry name" value="NUCEPIMERASE"/>
</dbReference>
<comment type="pathway">
    <text evidence="3">Carbohydrate metabolism; galactose metabolism.</text>
</comment>
<keyword evidence="7" id="KW-0520">NAD</keyword>
<dbReference type="PANTHER" id="PTHR43725">
    <property type="entry name" value="UDP-GLUCOSE 4-EPIMERASE"/>
    <property type="match status" value="1"/>
</dbReference>
<feature type="domain" description="NAD-dependent epimerase/dehydratase" evidence="12">
    <location>
        <begin position="3"/>
        <end position="254"/>
    </location>
</feature>
<sequence>MRILVTGGAGYVGSHTVVALVEAGHDVVVVDDLSNGNPAAVSRAETLTGRHVPLHVVDVADIDALERIFDTERVEAVVHLAGRRPTGSRGQGPLDFYETNLGATFTLLRCMVWYGVDRLVAASSAAVYGSAPTVPSSEDLPTTSTDSAFGRTASMTEQVLADVARSQRGLRVGVLRCFTAGGAHPSGAIGEDAPRGGGLLTQLGQVVLGVRDQLDVHGDGHPTPDGSPMRDIVHVDDLAAAFVAAVDAVGEVDRPYSVWNAGSGRPTSVLEVVRTFEAVTGRRVAYRTAAVPAGTASVSYADPSLAEEELGWRPVRTVADVCADHWRWQMRNPSGYPGLVGGERPWRGGVGHRLRLVSSGTPWGA</sequence>
<dbReference type="Proteomes" id="UP000632535">
    <property type="component" value="Unassembled WGS sequence"/>
</dbReference>
<organism evidence="13 14">
    <name type="scientific">Isoptericola cucumis</name>
    <dbReference type="NCBI Taxonomy" id="1776856"/>
    <lineage>
        <taxon>Bacteria</taxon>
        <taxon>Bacillati</taxon>
        <taxon>Actinomycetota</taxon>
        <taxon>Actinomycetes</taxon>
        <taxon>Micrococcales</taxon>
        <taxon>Promicromonosporaceae</taxon>
        <taxon>Isoptericola</taxon>
    </lineage>
</organism>
<evidence type="ECO:0000256" key="1">
    <source>
        <dbReference type="ARBA" id="ARBA00000083"/>
    </source>
</evidence>
<keyword evidence="14" id="KW-1185">Reference proteome</keyword>